<proteinExistence type="predicted"/>
<evidence type="ECO:0000313" key="3">
    <source>
        <dbReference type="Proteomes" id="UP000829196"/>
    </source>
</evidence>
<feature type="compositionally biased region" description="Polar residues" evidence="1">
    <location>
        <begin position="154"/>
        <end position="168"/>
    </location>
</feature>
<feature type="compositionally biased region" description="Low complexity" evidence="1">
    <location>
        <begin position="126"/>
        <end position="149"/>
    </location>
</feature>
<organism evidence="2 3">
    <name type="scientific">Dendrobium nobile</name>
    <name type="common">Orchid</name>
    <dbReference type="NCBI Taxonomy" id="94219"/>
    <lineage>
        <taxon>Eukaryota</taxon>
        <taxon>Viridiplantae</taxon>
        <taxon>Streptophyta</taxon>
        <taxon>Embryophyta</taxon>
        <taxon>Tracheophyta</taxon>
        <taxon>Spermatophyta</taxon>
        <taxon>Magnoliopsida</taxon>
        <taxon>Liliopsida</taxon>
        <taxon>Asparagales</taxon>
        <taxon>Orchidaceae</taxon>
        <taxon>Epidendroideae</taxon>
        <taxon>Malaxideae</taxon>
        <taxon>Dendrobiinae</taxon>
        <taxon>Dendrobium</taxon>
    </lineage>
</organism>
<dbReference type="AlphaFoldDB" id="A0A8T3C3H7"/>
<reference evidence="2" key="1">
    <citation type="journal article" date="2022" name="Front. Genet.">
        <title>Chromosome-Scale Assembly of the Dendrobium nobile Genome Provides Insights Into the Molecular Mechanism of the Biosynthesis of the Medicinal Active Ingredient of Dendrobium.</title>
        <authorList>
            <person name="Xu Q."/>
            <person name="Niu S.-C."/>
            <person name="Li K.-L."/>
            <person name="Zheng P.-J."/>
            <person name="Zhang X.-J."/>
            <person name="Jia Y."/>
            <person name="Liu Y."/>
            <person name="Niu Y.-X."/>
            <person name="Yu L.-H."/>
            <person name="Chen D.-F."/>
            <person name="Zhang G.-Q."/>
        </authorList>
    </citation>
    <scope>NUCLEOTIDE SEQUENCE</scope>
    <source>
        <tissue evidence="2">Leaf</tissue>
    </source>
</reference>
<accession>A0A8T3C3H7</accession>
<sequence length="185" mass="20388">MSDSKWRNAFTLMKVMNANVLHRKNYSVWSPGPNKNVRHLIPSGTAARYRSVPKRKPDGSPVWCPHRIISPYTGGSCLMVMISIYAGVITSAPAQAAMFEACRKGFNRPQSSRNDLRGEAHHDVPAARNSSHNTSSSAAATASRSNYSSHDILPSNQNGQGRSDQRNNVYRPVAVLQLKGEHEMT</sequence>
<name>A0A8T3C3H7_DENNO</name>
<feature type="region of interest" description="Disordered" evidence="1">
    <location>
        <begin position="110"/>
        <end position="168"/>
    </location>
</feature>
<keyword evidence="3" id="KW-1185">Reference proteome</keyword>
<feature type="compositionally biased region" description="Basic and acidic residues" evidence="1">
    <location>
        <begin position="114"/>
        <end position="125"/>
    </location>
</feature>
<dbReference type="Proteomes" id="UP000829196">
    <property type="component" value="Unassembled WGS sequence"/>
</dbReference>
<gene>
    <name evidence="2" type="ORF">KFK09_003085</name>
</gene>
<dbReference type="EMBL" id="JAGYWB010000003">
    <property type="protein sequence ID" value="KAI0527484.1"/>
    <property type="molecule type" value="Genomic_DNA"/>
</dbReference>
<evidence type="ECO:0000256" key="1">
    <source>
        <dbReference type="SAM" id="MobiDB-lite"/>
    </source>
</evidence>
<comment type="caution">
    <text evidence="2">The sequence shown here is derived from an EMBL/GenBank/DDBJ whole genome shotgun (WGS) entry which is preliminary data.</text>
</comment>
<protein>
    <submittedName>
        <fullName evidence="2">Uncharacterized protein</fullName>
    </submittedName>
</protein>
<evidence type="ECO:0000313" key="2">
    <source>
        <dbReference type="EMBL" id="KAI0527484.1"/>
    </source>
</evidence>